<proteinExistence type="predicted"/>
<dbReference type="STRING" id="37928.SAMN04489742_3839"/>
<dbReference type="SMART" id="SM00834">
    <property type="entry name" value="CxxC_CXXC_SSSS"/>
    <property type="match status" value="1"/>
</dbReference>
<dbReference type="RefSeq" id="WP_074702020.1">
    <property type="nucleotide sequence ID" value="NZ_CP018863.1"/>
</dbReference>
<dbReference type="Proteomes" id="UP000181917">
    <property type="component" value="Unassembled WGS sequence"/>
</dbReference>
<dbReference type="NCBIfam" id="TIGR02605">
    <property type="entry name" value="CxxC_CxxC_SSSS"/>
    <property type="match status" value="1"/>
</dbReference>
<dbReference type="InterPro" id="IPR013429">
    <property type="entry name" value="Regulatory_FmdB_Zinc_ribbon"/>
</dbReference>
<reference evidence="3 4" key="1">
    <citation type="submission" date="2016-10" db="EMBL/GenBank/DDBJ databases">
        <authorList>
            <person name="de Groot N.N."/>
        </authorList>
    </citation>
    <scope>NUCLEOTIDE SEQUENCE [LARGE SCALE GENOMIC DNA]</scope>
    <source>
        <strain evidence="3 4">DSM 20117</strain>
    </source>
</reference>
<evidence type="ECO:0000256" key="1">
    <source>
        <dbReference type="SAM" id="MobiDB-lite"/>
    </source>
</evidence>
<name>A0A1H1G498_9MICC</name>
<keyword evidence="4" id="KW-1185">Reference proteome</keyword>
<sequence>MTLYEYRCAACDAVELNFVIGQAPQSAECPGCGRQVRRVFSPPRLSIAGTSAYKLLDGTAKSAHEPEVVSGLPGRTAPKQRYTHNPLHRKLPRP</sequence>
<organism evidence="3 4">
    <name type="scientific">Crystallibacter crystallopoietes</name>
    <dbReference type="NCBI Taxonomy" id="37928"/>
    <lineage>
        <taxon>Bacteria</taxon>
        <taxon>Bacillati</taxon>
        <taxon>Actinomycetota</taxon>
        <taxon>Actinomycetes</taxon>
        <taxon>Micrococcales</taxon>
        <taxon>Micrococcaceae</taxon>
        <taxon>Crystallibacter</taxon>
    </lineage>
</organism>
<gene>
    <name evidence="3" type="ORF">SAMN04489742_3839</name>
</gene>
<evidence type="ECO:0000313" key="3">
    <source>
        <dbReference type="EMBL" id="SDR08072.1"/>
    </source>
</evidence>
<accession>A0A1H1G498</accession>
<dbReference type="KEGG" id="acry:AC20117_20180"/>
<protein>
    <submittedName>
        <fullName evidence="3">Putative regulatory protein, FmdB family</fullName>
    </submittedName>
</protein>
<feature type="domain" description="Putative regulatory protein FmdB zinc ribbon" evidence="2">
    <location>
        <begin position="1"/>
        <end position="41"/>
    </location>
</feature>
<dbReference type="OrthoDB" id="9792898at2"/>
<evidence type="ECO:0000313" key="4">
    <source>
        <dbReference type="Proteomes" id="UP000181917"/>
    </source>
</evidence>
<dbReference type="EMBL" id="FNKH01000002">
    <property type="protein sequence ID" value="SDR08072.1"/>
    <property type="molecule type" value="Genomic_DNA"/>
</dbReference>
<feature type="region of interest" description="Disordered" evidence="1">
    <location>
        <begin position="61"/>
        <end position="94"/>
    </location>
</feature>
<evidence type="ECO:0000259" key="2">
    <source>
        <dbReference type="SMART" id="SM00834"/>
    </source>
</evidence>
<dbReference type="Pfam" id="PF09723">
    <property type="entry name" value="Zn_ribbon_8"/>
    <property type="match status" value="1"/>
</dbReference>
<dbReference type="AlphaFoldDB" id="A0A1H1G498"/>